<evidence type="ECO:0000256" key="6">
    <source>
        <dbReference type="ARBA" id="ARBA00022692"/>
    </source>
</evidence>
<dbReference type="EMBL" id="CAFABA010000014">
    <property type="protein sequence ID" value="CAB4818642.1"/>
    <property type="molecule type" value="Genomic_DNA"/>
</dbReference>
<dbReference type="SUPFAM" id="SSF47384">
    <property type="entry name" value="Homodimeric domain of signal transducing histidine kinase"/>
    <property type="match status" value="1"/>
</dbReference>
<dbReference type="EMBL" id="CAFBMH010000058">
    <property type="protein sequence ID" value="CAB4912940.1"/>
    <property type="molecule type" value="Genomic_DNA"/>
</dbReference>
<evidence type="ECO:0000259" key="12">
    <source>
        <dbReference type="PROSITE" id="PS50109"/>
    </source>
</evidence>
<dbReference type="CDD" id="cd06225">
    <property type="entry name" value="HAMP"/>
    <property type="match status" value="1"/>
</dbReference>
<dbReference type="InterPro" id="IPR005467">
    <property type="entry name" value="His_kinase_dom"/>
</dbReference>
<sequence length="454" mass="48293">MRVTLIATVVVAVALTVFALVLLSVLRAGLLRSLSGTGPERAAEVAALAGRGPLPAVLPVLNAPRLTLIQVIDANGAVVAASEQLRGTAPVVHDGEHGRRVQSDGGLPEPGPWLVEPTAATIANWPVTVVVLTSLTEFSRSGELLAGVLVAAVPLLVALASGVVWIVAGRSLRPVEQLRSDVEDISAHRLHRRVDVPPTRDEVGRLAATLNAMLDRLEDAHGEQRRFVADASHELRTPIANIRTALEVAAAHPAATDWPAVSADVLRQDDRLQRLADDLLFLARSDLGATARHVETVDLAALVRAETDRPVRGGVRLVLVEPLPAVTLDGDRDQLGRAVSNLLDNALRHATSTVSVRLHAGMQRVQIVVRDDGLGIGRDDRERIFDRFVRLDEGRARSDGGSGLGLAIVREIAQAHGGTVRVVGAEPGATLVLELPRPLVSQRSLSPRPPRSDL</sequence>
<evidence type="ECO:0000256" key="7">
    <source>
        <dbReference type="ARBA" id="ARBA00022777"/>
    </source>
</evidence>
<evidence type="ECO:0000313" key="16">
    <source>
        <dbReference type="EMBL" id="CAB4912940.1"/>
    </source>
</evidence>
<comment type="catalytic activity">
    <reaction evidence="1">
        <text>ATP + protein L-histidine = ADP + protein N-phospho-L-histidine.</text>
        <dbReference type="EC" id="2.7.13.3"/>
    </reaction>
</comment>
<protein>
    <recommendedName>
        <fullName evidence="3">histidine kinase</fullName>
        <ecNumber evidence="3">2.7.13.3</ecNumber>
    </recommendedName>
</protein>
<comment type="subcellular location">
    <subcellularLocation>
        <location evidence="2">Membrane</location>
    </subcellularLocation>
</comment>
<dbReference type="CDD" id="cd00082">
    <property type="entry name" value="HisKA"/>
    <property type="match status" value="1"/>
</dbReference>
<keyword evidence="10 11" id="KW-0472">Membrane</keyword>
<evidence type="ECO:0000256" key="8">
    <source>
        <dbReference type="ARBA" id="ARBA00022989"/>
    </source>
</evidence>
<dbReference type="SUPFAM" id="SSF158472">
    <property type="entry name" value="HAMP domain-like"/>
    <property type="match status" value="1"/>
</dbReference>
<feature type="domain" description="HAMP" evidence="13">
    <location>
        <begin position="169"/>
        <end position="222"/>
    </location>
</feature>
<feature type="domain" description="Histidine kinase" evidence="12">
    <location>
        <begin position="230"/>
        <end position="439"/>
    </location>
</feature>
<dbReference type="Pfam" id="PF02518">
    <property type="entry name" value="HATPase_c"/>
    <property type="match status" value="1"/>
</dbReference>
<organism evidence="15">
    <name type="scientific">freshwater metagenome</name>
    <dbReference type="NCBI Taxonomy" id="449393"/>
    <lineage>
        <taxon>unclassified sequences</taxon>
        <taxon>metagenomes</taxon>
        <taxon>ecological metagenomes</taxon>
    </lineage>
</organism>
<dbReference type="PANTHER" id="PTHR45436">
    <property type="entry name" value="SENSOR HISTIDINE KINASE YKOH"/>
    <property type="match status" value="1"/>
</dbReference>
<dbReference type="Gene3D" id="3.30.565.10">
    <property type="entry name" value="Histidine kinase-like ATPase, C-terminal domain"/>
    <property type="match status" value="1"/>
</dbReference>
<dbReference type="InterPro" id="IPR003661">
    <property type="entry name" value="HisK_dim/P_dom"/>
</dbReference>
<proteinExistence type="predicted"/>
<evidence type="ECO:0000256" key="3">
    <source>
        <dbReference type="ARBA" id="ARBA00012438"/>
    </source>
</evidence>
<reference evidence="15" key="1">
    <citation type="submission" date="2020-05" db="EMBL/GenBank/DDBJ databases">
        <authorList>
            <person name="Chiriac C."/>
            <person name="Salcher M."/>
            <person name="Ghai R."/>
            <person name="Kavagutti S V."/>
        </authorList>
    </citation>
    <scope>NUCLEOTIDE SEQUENCE</scope>
</reference>
<evidence type="ECO:0000256" key="5">
    <source>
        <dbReference type="ARBA" id="ARBA00022679"/>
    </source>
</evidence>
<evidence type="ECO:0000313" key="14">
    <source>
        <dbReference type="EMBL" id="CAB4737410.1"/>
    </source>
</evidence>
<name>A0A6J6ZAE0_9ZZZZ</name>
<dbReference type="PROSITE" id="PS50109">
    <property type="entry name" value="HIS_KIN"/>
    <property type="match status" value="1"/>
</dbReference>
<keyword evidence="8 11" id="KW-1133">Transmembrane helix</keyword>
<dbReference type="EMBL" id="CAEZYR010000025">
    <property type="protein sequence ID" value="CAB4737410.1"/>
    <property type="molecule type" value="Genomic_DNA"/>
</dbReference>
<dbReference type="InterPro" id="IPR003660">
    <property type="entry name" value="HAMP_dom"/>
</dbReference>
<keyword evidence="9" id="KW-0902">Two-component regulatory system</keyword>
<dbReference type="InterPro" id="IPR036097">
    <property type="entry name" value="HisK_dim/P_sf"/>
</dbReference>
<keyword evidence="5" id="KW-0808">Transferase</keyword>
<dbReference type="GO" id="GO:0000155">
    <property type="term" value="F:phosphorelay sensor kinase activity"/>
    <property type="evidence" value="ECO:0007669"/>
    <property type="project" value="InterPro"/>
</dbReference>
<dbReference type="InterPro" id="IPR004358">
    <property type="entry name" value="Sig_transdc_His_kin-like_C"/>
</dbReference>
<gene>
    <name evidence="14" type="ORF">UFOPK2754_00921</name>
    <name evidence="15" type="ORF">UFOPK3139_00559</name>
    <name evidence="16" type="ORF">UFOPK3543_01629</name>
</gene>
<dbReference type="CDD" id="cd00075">
    <property type="entry name" value="HATPase"/>
    <property type="match status" value="1"/>
</dbReference>
<dbReference type="SUPFAM" id="SSF55874">
    <property type="entry name" value="ATPase domain of HSP90 chaperone/DNA topoisomerase II/histidine kinase"/>
    <property type="match status" value="1"/>
</dbReference>
<dbReference type="Gene3D" id="1.10.287.130">
    <property type="match status" value="1"/>
</dbReference>
<evidence type="ECO:0000259" key="13">
    <source>
        <dbReference type="PROSITE" id="PS50885"/>
    </source>
</evidence>
<evidence type="ECO:0000313" key="15">
    <source>
        <dbReference type="EMBL" id="CAB4818642.1"/>
    </source>
</evidence>
<keyword evidence="6 11" id="KW-0812">Transmembrane</keyword>
<dbReference type="Gene3D" id="6.10.340.10">
    <property type="match status" value="1"/>
</dbReference>
<dbReference type="InterPro" id="IPR003594">
    <property type="entry name" value="HATPase_dom"/>
</dbReference>
<dbReference type="AlphaFoldDB" id="A0A6J6ZAE0"/>
<feature type="transmembrane region" description="Helical" evidence="11">
    <location>
        <begin position="144"/>
        <end position="168"/>
    </location>
</feature>
<accession>A0A6J6ZAE0</accession>
<dbReference type="PROSITE" id="PS50885">
    <property type="entry name" value="HAMP"/>
    <property type="match status" value="1"/>
</dbReference>
<feature type="transmembrane region" description="Helical" evidence="11">
    <location>
        <begin position="6"/>
        <end position="26"/>
    </location>
</feature>
<dbReference type="InterPro" id="IPR036890">
    <property type="entry name" value="HATPase_C_sf"/>
</dbReference>
<dbReference type="PRINTS" id="PR00344">
    <property type="entry name" value="BCTRLSENSOR"/>
</dbReference>
<dbReference type="EC" id="2.7.13.3" evidence="3"/>
<dbReference type="SMART" id="SM00387">
    <property type="entry name" value="HATPase_c"/>
    <property type="match status" value="1"/>
</dbReference>
<keyword evidence="7" id="KW-0418">Kinase</keyword>
<dbReference type="PANTHER" id="PTHR45436:SF5">
    <property type="entry name" value="SENSOR HISTIDINE KINASE TRCS"/>
    <property type="match status" value="1"/>
</dbReference>
<evidence type="ECO:0000256" key="2">
    <source>
        <dbReference type="ARBA" id="ARBA00004370"/>
    </source>
</evidence>
<dbReference type="SMART" id="SM00304">
    <property type="entry name" value="HAMP"/>
    <property type="match status" value="1"/>
</dbReference>
<evidence type="ECO:0000256" key="9">
    <source>
        <dbReference type="ARBA" id="ARBA00023012"/>
    </source>
</evidence>
<dbReference type="Pfam" id="PF00512">
    <property type="entry name" value="HisKA"/>
    <property type="match status" value="1"/>
</dbReference>
<dbReference type="GO" id="GO:0005886">
    <property type="term" value="C:plasma membrane"/>
    <property type="evidence" value="ECO:0007669"/>
    <property type="project" value="TreeGrafter"/>
</dbReference>
<dbReference type="Pfam" id="PF00672">
    <property type="entry name" value="HAMP"/>
    <property type="match status" value="1"/>
</dbReference>
<dbReference type="SMART" id="SM00388">
    <property type="entry name" value="HisKA"/>
    <property type="match status" value="1"/>
</dbReference>
<evidence type="ECO:0000256" key="11">
    <source>
        <dbReference type="SAM" id="Phobius"/>
    </source>
</evidence>
<evidence type="ECO:0000256" key="10">
    <source>
        <dbReference type="ARBA" id="ARBA00023136"/>
    </source>
</evidence>
<evidence type="ECO:0000256" key="4">
    <source>
        <dbReference type="ARBA" id="ARBA00022553"/>
    </source>
</evidence>
<evidence type="ECO:0000256" key="1">
    <source>
        <dbReference type="ARBA" id="ARBA00000085"/>
    </source>
</evidence>
<keyword evidence="4" id="KW-0597">Phosphoprotein</keyword>
<dbReference type="InterPro" id="IPR050428">
    <property type="entry name" value="TCS_sensor_his_kinase"/>
</dbReference>